<evidence type="ECO:0000313" key="1">
    <source>
        <dbReference type="EMBL" id="KAG2658318.1"/>
    </source>
</evidence>
<dbReference type="Proteomes" id="UP000823388">
    <property type="component" value="Chromosome 1K"/>
</dbReference>
<dbReference type="EMBL" id="CM029037">
    <property type="protein sequence ID" value="KAG2658318.1"/>
    <property type="molecule type" value="Genomic_DNA"/>
</dbReference>
<comment type="caution">
    <text evidence="1">The sequence shown here is derived from an EMBL/GenBank/DDBJ whole genome shotgun (WGS) entry which is preliminary data.</text>
</comment>
<name>A0A8T0XHF1_PANVG</name>
<proteinExistence type="predicted"/>
<accession>A0A8T0XHF1</accession>
<protein>
    <submittedName>
        <fullName evidence="1">Uncharacterized protein</fullName>
    </submittedName>
</protein>
<sequence>MRALSLFLDFAKQFVPCVHPKARAVNNAALDLLAGRWFENLDDEESYERFRRLHATYLRCTAAPSSDGPLLMEQRDVMVNWIIEVSPSVYTTFCYVRNQFVAFVEAT</sequence>
<reference evidence="1 2" key="1">
    <citation type="submission" date="2020-05" db="EMBL/GenBank/DDBJ databases">
        <title>WGS assembly of Panicum virgatum.</title>
        <authorList>
            <person name="Lovell J.T."/>
            <person name="Jenkins J."/>
            <person name="Shu S."/>
            <person name="Juenger T.E."/>
            <person name="Schmutz J."/>
        </authorList>
    </citation>
    <scope>NUCLEOTIDE SEQUENCE [LARGE SCALE GENOMIC DNA]</scope>
    <source>
        <strain evidence="2">cv. AP13</strain>
    </source>
</reference>
<dbReference type="AlphaFoldDB" id="A0A8T0XHF1"/>
<keyword evidence="2" id="KW-1185">Reference proteome</keyword>
<gene>
    <name evidence="1" type="ORF">PVAP13_1KG247500</name>
</gene>
<organism evidence="1 2">
    <name type="scientific">Panicum virgatum</name>
    <name type="common">Blackwell switchgrass</name>
    <dbReference type="NCBI Taxonomy" id="38727"/>
    <lineage>
        <taxon>Eukaryota</taxon>
        <taxon>Viridiplantae</taxon>
        <taxon>Streptophyta</taxon>
        <taxon>Embryophyta</taxon>
        <taxon>Tracheophyta</taxon>
        <taxon>Spermatophyta</taxon>
        <taxon>Magnoliopsida</taxon>
        <taxon>Liliopsida</taxon>
        <taxon>Poales</taxon>
        <taxon>Poaceae</taxon>
        <taxon>PACMAD clade</taxon>
        <taxon>Panicoideae</taxon>
        <taxon>Panicodae</taxon>
        <taxon>Paniceae</taxon>
        <taxon>Panicinae</taxon>
        <taxon>Panicum</taxon>
        <taxon>Panicum sect. Hiantes</taxon>
    </lineage>
</organism>
<evidence type="ECO:0000313" key="2">
    <source>
        <dbReference type="Proteomes" id="UP000823388"/>
    </source>
</evidence>